<proteinExistence type="predicted"/>
<sequence>MSGTAGDGVRCAESGRDEGRGHRRIGGCGVRRRRHATAGDQSGDSGCRQDAANGKQAGNPSVFTHADQLPRRTLEQPGKNLSVLAECARVQCTPGVSHAVVRSRARQPSVHEVEEVRPGEGLTLRDLRTGDLHAIRERTASRQLHVGNPICARVVPAGDTWQIFGGIEPIAPAHRAPLLEMLDDETTDPADLVVILSERFVPVRG</sequence>
<dbReference type="KEGG" id="rha:RHA1_ro05848"/>
<dbReference type="Proteomes" id="UP000008710">
    <property type="component" value="Chromosome"/>
</dbReference>
<accession>Q0S4B1</accession>
<gene>
    <name evidence="2" type="ordered locus">RHA1_ro05848</name>
</gene>
<feature type="region of interest" description="Disordered" evidence="1">
    <location>
        <begin position="1"/>
        <end position="63"/>
    </location>
</feature>
<protein>
    <submittedName>
        <fullName evidence="2">Uncharacterized protein</fullName>
    </submittedName>
</protein>
<evidence type="ECO:0000313" key="3">
    <source>
        <dbReference type="Proteomes" id="UP000008710"/>
    </source>
</evidence>
<dbReference type="AlphaFoldDB" id="Q0S4B1"/>
<dbReference type="eggNOG" id="COG3012">
    <property type="taxonomic scope" value="Bacteria"/>
</dbReference>
<dbReference type="HOGENOM" id="CLU_1336649_0_0_11"/>
<evidence type="ECO:0000313" key="2">
    <source>
        <dbReference type="EMBL" id="ABG97625.1"/>
    </source>
</evidence>
<feature type="compositionally biased region" description="Basic residues" evidence="1">
    <location>
        <begin position="21"/>
        <end position="36"/>
    </location>
</feature>
<organism evidence="2 3">
    <name type="scientific">Rhodococcus jostii (strain RHA1)</name>
    <dbReference type="NCBI Taxonomy" id="101510"/>
    <lineage>
        <taxon>Bacteria</taxon>
        <taxon>Bacillati</taxon>
        <taxon>Actinomycetota</taxon>
        <taxon>Actinomycetes</taxon>
        <taxon>Mycobacteriales</taxon>
        <taxon>Nocardiaceae</taxon>
        <taxon>Rhodococcus</taxon>
    </lineage>
</organism>
<evidence type="ECO:0000256" key="1">
    <source>
        <dbReference type="SAM" id="MobiDB-lite"/>
    </source>
</evidence>
<name>Q0S4B1_RHOJR</name>
<dbReference type="EMBL" id="CP000431">
    <property type="protein sequence ID" value="ABG97625.1"/>
    <property type="molecule type" value="Genomic_DNA"/>
</dbReference>
<reference evidence="3" key="1">
    <citation type="journal article" date="2006" name="Proc. Natl. Acad. Sci. U.S.A.">
        <title>The complete genome of Rhodococcus sp. RHA1 provides insights into a catabolic powerhouse.</title>
        <authorList>
            <person name="McLeod M.P."/>
            <person name="Warren R.L."/>
            <person name="Hsiao W.W.L."/>
            <person name="Araki N."/>
            <person name="Myhre M."/>
            <person name="Fernandes C."/>
            <person name="Miyazawa D."/>
            <person name="Wong W."/>
            <person name="Lillquist A.L."/>
            <person name="Wang D."/>
            <person name="Dosanjh M."/>
            <person name="Hara H."/>
            <person name="Petrescu A."/>
            <person name="Morin R.D."/>
            <person name="Yang G."/>
            <person name="Stott J.M."/>
            <person name="Schein J.E."/>
            <person name="Shin H."/>
            <person name="Smailus D."/>
            <person name="Siddiqui A.S."/>
            <person name="Marra M.A."/>
            <person name="Jones S.J.M."/>
            <person name="Holt R."/>
            <person name="Brinkman F.S.L."/>
            <person name="Miyauchi K."/>
            <person name="Fukuda M."/>
            <person name="Davies J.E."/>
            <person name="Mohn W.W."/>
            <person name="Eltis L.D."/>
        </authorList>
    </citation>
    <scope>NUCLEOTIDE SEQUENCE [LARGE SCALE GENOMIC DNA]</scope>
    <source>
        <strain evidence="3">RHA1</strain>
    </source>
</reference>